<organism evidence="4 5">
    <name type="scientific">Pestalotiopsis fici (strain W106-1 / CGMCC3.15140)</name>
    <dbReference type="NCBI Taxonomy" id="1229662"/>
    <lineage>
        <taxon>Eukaryota</taxon>
        <taxon>Fungi</taxon>
        <taxon>Dikarya</taxon>
        <taxon>Ascomycota</taxon>
        <taxon>Pezizomycotina</taxon>
        <taxon>Sordariomycetes</taxon>
        <taxon>Xylariomycetidae</taxon>
        <taxon>Amphisphaeriales</taxon>
        <taxon>Sporocadaceae</taxon>
        <taxon>Pestalotiopsis</taxon>
    </lineage>
</organism>
<dbReference type="OrthoDB" id="419598at2759"/>
<proteinExistence type="predicted"/>
<keyword evidence="2" id="KW-0560">Oxidoreductase</keyword>
<dbReference type="InterPro" id="IPR045312">
    <property type="entry name" value="PCBER-like"/>
</dbReference>
<dbReference type="PANTHER" id="PTHR47706:SF7">
    <property type="entry name" value="CIPA-LIKE, PUTATIVE (AFU_ORTHOLOGUE AFUA_1G01630)-RELATED"/>
    <property type="match status" value="1"/>
</dbReference>
<protein>
    <recommendedName>
        <fullName evidence="3">NmrA-like domain-containing protein</fullName>
    </recommendedName>
</protein>
<dbReference type="KEGG" id="pfy:PFICI_05000"/>
<dbReference type="InterPro" id="IPR036291">
    <property type="entry name" value="NAD(P)-bd_dom_sf"/>
</dbReference>
<dbReference type="GO" id="GO:0016491">
    <property type="term" value="F:oxidoreductase activity"/>
    <property type="evidence" value="ECO:0007669"/>
    <property type="project" value="UniProtKB-KW"/>
</dbReference>
<gene>
    <name evidence="4" type="ORF">PFICI_05000</name>
</gene>
<keyword evidence="5" id="KW-1185">Reference proteome</keyword>
<dbReference type="Proteomes" id="UP000030651">
    <property type="component" value="Unassembled WGS sequence"/>
</dbReference>
<sequence length="322" mass="35261">MTASNRIEKVAIVGASGHSGSFMTNALLETGRHQVTALTRVDSESKFPDGVVIKKIDYSRPETLVDALRGQDALVITLSGHTPKGTELQLVNAAGEAGVPWILPNEWSPDTANEALVKDVFVFEFKVATRKAITELGKSSFISVSTGFWYEWSLAIKPAYGFDFDSRTVTFFDDGETKICTTTWPHLGRAVAALLSLPIQAEGGDDKACLDALRNQVVYVNSFNVSQRDMLESALRVTGTRESDWTITRVSAEQRYADGVREIKEGVRVGFAKMMYTRVFFADGCGDFETKGTINGVLGLPKEDMDTATRAAIERSKGPVWV</sequence>
<evidence type="ECO:0000313" key="4">
    <source>
        <dbReference type="EMBL" id="ETS83124.1"/>
    </source>
</evidence>
<dbReference type="CDD" id="cd05259">
    <property type="entry name" value="PCBER_SDR_a"/>
    <property type="match status" value="1"/>
</dbReference>
<dbReference type="eggNOG" id="ENOG502QTQ8">
    <property type="taxonomic scope" value="Eukaryota"/>
</dbReference>
<feature type="domain" description="NmrA-like" evidence="3">
    <location>
        <begin position="8"/>
        <end position="143"/>
    </location>
</feature>
<reference evidence="5" key="1">
    <citation type="journal article" date="2015" name="BMC Genomics">
        <title>Genomic and transcriptomic analysis of the endophytic fungus Pestalotiopsis fici reveals its lifestyle and high potential for synthesis of natural products.</title>
        <authorList>
            <person name="Wang X."/>
            <person name="Zhang X."/>
            <person name="Liu L."/>
            <person name="Xiang M."/>
            <person name="Wang W."/>
            <person name="Sun X."/>
            <person name="Che Y."/>
            <person name="Guo L."/>
            <person name="Liu G."/>
            <person name="Guo L."/>
            <person name="Wang C."/>
            <person name="Yin W.B."/>
            <person name="Stadler M."/>
            <person name="Zhang X."/>
            <person name="Liu X."/>
        </authorList>
    </citation>
    <scope>NUCLEOTIDE SEQUENCE [LARGE SCALE GENOMIC DNA]</scope>
    <source>
        <strain evidence="5">W106-1 / CGMCC3.15140</strain>
    </source>
</reference>
<dbReference type="InterPro" id="IPR051609">
    <property type="entry name" value="NmrA/Isoflavone_reductase-like"/>
</dbReference>
<dbReference type="HOGENOM" id="CLU_044876_1_1_1"/>
<dbReference type="SUPFAM" id="SSF51735">
    <property type="entry name" value="NAD(P)-binding Rossmann-fold domains"/>
    <property type="match status" value="1"/>
</dbReference>
<dbReference type="Pfam" id="PF05368">
    <property type="entry name" value="NmrA"/>
    <property type="match status" value="1"/>
</dbReference>
<dbReference type="OMA" id="STWPQIG"/>
<dbReference type="Gene3D" id="3.90.25.10">
    <property type="entry name" value="UDP-galactose 4-epimerase, domain 1"/>
    <property type="match status" value="1"/>
</dbReference>
<dbReference type="RefSeq" id="XP_007831772.1">
    <property type="nucleotide sequence ID" value="XM_007833581.1"/>
</dbReference>
<evidence type="ECO:0000256" key="1">
    <source>
        <dbReference type="ARBA" id="ARBA00022857"/>
    </source>
</evidence>
<accession>W3XAQ7</accession>
<keyword evidence="1" id="KW-0521">NADP</keyword>
<dbReference type="EMBL" id="KI912111">
    <property type="protein sequence ID" value="ETS83124.1"/>
    <property type="molecule type" value="Genomic_DNA"/>
</dbReference>
<evidence type="ECO:0000259" key="3">
    <source>
        <dbReference type="Pfam" id="PF05368"/>
    </source>
</evidence>
<dbReference type="GeneID" id="19270013"/>
<dbReference type="PANTHER" id="PTHR47706">
    <property type="entry name" value="NMRA-LIKE FAMILY PROTEIN"/>
    <property type="match status" value="1"/>
</dbReference>
<evidence type="ECO:0000256" key="2">
    <source>
        <dbReference type="ARBA" id="ARBA00023002"/>
    </source>
</evidence>
<name>W3XAQ7_PESFW</name>
<dbReference type="AlphaFoldDB" id="W3XAQ7"/>
<dbReference type="InterPro" id="IPR008030">
    <property type="entry name" value="NmrA-like"/>
</dbReference>
<dbReference type="InParanoid" id="W3XAQ7"/>
<dbReference type="Gene3D" id="3.40.50.720">
    <property type="entry name" value="NAD(P)-binding Rossmann-like Domain"/>
    <property type="match status" value="1"/>
</dbReference>
<evidence type="ECO:0000313" key="5">
    <source>
        <dbReference type="Proteomes" id="UP000030651"/>
    </source>
</evidence>